<protein>
    <submittedName>
        <fullName evidence="1">Uncharacterized protein</fullName>
    </submittedName>
</protein>
<gene>
    <name evidence="1" type="ORF">B2J93_4428</name>
</gene>
<dbReference type="EMBL" id="MZNU01000106">
    <property type="protein sequence ID" value="OWP04423.1"/>
    <property type="molecule type" value="Genomic_DNA"/>
</dbReference>
<reference evidence="1 2" key="1">
    <citation type="submission" date="2017-04" db="EMBL/GenBank/DDBJ databases">
        <title>Draft genome sequence of Marssonina coronaria NL1: causal agent of apple blotch.</title>
        <authorList>
            <person name="Cheng Q."/>
        </authorList>
    </citation>
    <scope>NUCLEOTIDE SEQUENCE [LARGE SCALE GENOMIC DNA]</scope>
    <source>
        <strain evidence="1 2">NL1</strain>
    </source>
</reference>
<evidence type="ECO:0000313" key="2">
    <source>
        <dbReference type="Proteomes" id="UP000242519"/>
    </source>
</evidence>
<keyword evidence="2" id="KW-1185">Reference proteome</keyword>
<name>A0A218ZA19_9HELO</name>
<comment type="caution">
    <text evidence="1">The sequence shown here is derived from an EMBL/GenBank/DDBJ whole genome shotgun (WGS) entry which is preliminary data.</text>
</comment>
<dbReference type="InParanoid" id="A0A218ZA19"/>
<evidence type="ECO:0000313" key="1">
    <source>
        <dbReference type="EMBL" id="OWP04423.1"/>
    </source>
</evidence>
<organism evidence="1 2">
    <name type="scientific">Diplocarpon coronariae</name>
    <dbReference type="NCBI Taxonomy" id="2795749"/>
    <lineage>
        <taxon>Eukaryota</taxon>
        <taxon>Fungi</taxon>
        <taxon>Dikarya</taxon>
        <taxon>Ascomycota</taxon>
        <taxon>Pezizomycotina</taxon>
        <taxon>Leotiomycetes</taxon>
        <taxon>Helotiales</taxon>
        <taxon>Drepanopezizaceae</taxon>
        <taxon>Diplocarpon</taxon>
    </lineage>
</organism>
<dbReference type="OrthoDB" id="3830006at2759"/>
<dbReference type="AlphaFoldDB" id="A0A218ZA19"/>
<accession>A0A218ZA19</accession>
<proteinExistence type="predicted"/>
<dbReference type="Proteomes" id="UP000242519">
    <property type="component" value="Unassembled WGS sequence"/>
</dbReference>
<sequence>MATPTGADLAVFRERSFRTEMSVLGVQQHDKLAPVHRSAYFQSPHGAPPIQLLSPSPLTAILHVWAETVSASKLAKSGGTFITTDGSNMVLSPKSKAGRLWNKTPAMFNLQHALTDGKTAAAFQGFRQNAYVEYRIPRGKRYKFVLLSRVRRFPPSSTGVMDMAELALNLDRAGGEEGGPAGVRFSNGLRPWAMMNAMLVKWREGVAYAERVMVGHVHEDSWARAGPAMSYVRLG</sequence>